<name>A0A498ND69_LABRO</name>
<evidence type="ECO:0000313" key="4">
    <source>
        <dbReference type="Proteomes" id="UP000290572"/>
    </source>
</evidence>
<accession>A0A498ND69</accession>
<sequence length="208" mass="23995">MSDDLELRGTAAPKLADTSPEYGTSMQQWQPLPEWSPSREFEQQRAHTSTLPEQSSVVLAEFQQLRKETEELRRHSYEQIRKLSERNEALETQLSLLAGTSSHHPELREARSRLRIALENILPLDATERFKYQILVDHLKFEEALLIADSYCNSLYPFSNTMEALNQQYGQPHQLPLQRIAELMDGPNVGQGDVRAFRMFALKVRSLE</sequence>
<dbReference type="AlphaFoldDB" id="A0A498ND69"/>
<reference evidence="3 4" key="1">
    <citation type="submission" date="2018-03" db="EMBL/GenBank/DDBJ databases">
        <title>Draft genome sequence of Rohu Carp (Labeo rohita).</title>
        <authorList>
            <person name="Das P."/>
            <person name="Kushwaha B."/>
            <person name="Joshi C.G."/>
            <person name="Kumar D."/>
            <person name="Nagpure N.S."/>
            <person name="Sahoo L."/>
            <person name="Das S.P."/>
            <person name="Bit A."/>
            <person name="Patnaik S."/>
            <person name="Meher P.K."/>
            <person name="Jayasankar P."/>
            <person name="Koringa P.G."/>
            <person name="Patel N.V."/>
            <person name="Hinsu A.T."/>
            <person name="Kumar R."/>
            <person name="Pandey M."/>
            <person name="Agarwal S."/>
            <person name="Srivastava S."/>
            <person name="Singh M."/>
            <person name="Iquebal M.A."/>
            <person name="Jaiswal S."/>
            <person name="Angadi U.B."/>
            <person name="Kumar N."/>
            <person name="Raza M."/>
            <person name="Shah T.M."/>
            <person name="Rai A."/>
            <person name="Jena J.K."/>
        </authorList>
    </citation>
    <scope>NUCLEOTIDE SEQUENCE [LARGE SCALE GENOMIC DNA]</scope>
    <source>
        <strain evidence="3">DASCIFA01</strain>
        <tissue evidence="3">Testis</tissue>
    </source>
</reference>
<keyword evidence="4" id="KW-1185">Reference proteome</keyword>
<evidence type="ECO:0000313" key="3">
    <source>
        <dbReference type="EMBL" id="RXN27605.1"/>
    </source>
</evidence>
<evidence type="ECO:0000256" key="2">
    <source>
        <dbReference type="SAM" id="MobiDB-lite"/>
    </source>
</evidence>
<comment type="caution">
    <text evidence="3">The sequence shown here is derived from an EMBL/GenBank/DDBJ whole genome shotgun (WGS) entry which is preliminary data.</text>
</comment>
<feature type="compositionally biased region" description="Polar residues" evidence="2">
    <location>
        <begin position="21"/>
        <end position="30"/>
    </location>
</feature>
<feature type="coiled-coil region" evidence="1">
    <location>
        <begin position="73"/>
        <end position="100"/>
    </location>
</feature>
<dbReference type="EMBL" id="QBIY01011987">
    <property type="protein sequence ID" value="RXN27605.1"/>
    <property type="molecule type" value="Genomic_DNA"/>
</dbReference>
<dbReference type="Proteomes" id="UP000290572">
    <property type="component" value="Unassembled WGS sequence"/>
</dbReference>
<feature type="region of interest" description="Disordered" evidence="2">
    <location>
        <begin position="1"/>
        <end position="52"/>
    </location>
</feature>
<protein>
    <submittedName>
        <fullName evidence="3">Uncharacterized protein</fullName>
    </submittedName>
</protein>
<proteinExistence type="predicted"/>
<evidence type="ECO:0000256" key="1">
    <source>
        <dbReference type="SAM" id="Coils"/>
    </source>
</evidence>
<gene>
    <name evidence="3" type="ORF">ROHU_019890</name>
</gene>
<keyword evidence="1" id="KW-0175">Coiled coil</keyword>
<organism evidence="3 4">
    <name type="scientific">Labeo rohita</name>
    <name type="common">Indian major carp</name>
    <name type="synonym">Cyprinus rohita</name>
    <dbReference type="NCBI Taxonomy" id="84645"/>
    <lineage>
        <taxon>Eukaryota</taxon>
        <taxon>Metazoa</taxon>
        <taxon>Chordata</taxon>
        <taxon>Craniata</taxon>
        <taxon>Vertebrata</taxon>
        <taxon>Euteleostomi</taxon>
        <taxon>Actinopterygii</taxon>
        <taxon>Neopterygii</taxon>
        <taxon>Teleostei</taxon>
        <taxon>Ostariophysi</taxon>
        <taxon>Cypriniformes</taxon>
        <taxon>Cyprinidae</taxon>
        <taxon>Labeoninae</taxon>
        <taxon>Labeonini</taxon>
        <taxon>Labeo</taxon>
    </lineage>
</organism>